<dbReference type="InterPro" id="IPR035595">
    <property type="entry name" value="UDP_glycos_trans_CS"/>
</dbReference>
<dbReference type="EMBL" id="JBEDUW010000002">
    <property type="protein sequence ID" value="KAK9941770.1"/>
    <property type="molecule type" value="Genomic_DNA"/>
</dbReference>
<proteinExistence type="inferred from homology"/>
<dbReference type="GO" id="GO:0080044">
    <property type="term" value="F:quercetin 7-O-glucosyltransferase activity"/>
    <property type="evidence" value="ECO:0007669"/>
    <property type="project" value="TreeGrafter"/>
</dbReference>
<dbReference type="Pfam" id="PF00201">
    <property type="entry name" value="UDPGT"/>
    <property type="match status" value="1"/>
</dbReference>
<dbReference type="EC" id="2.4.1.-" evidence="5"/>
<dbReference type="InterPro" id="IPR002213">
    <property type="entry name" value="UDP_glucos_trans"/>
</dbReference>
<dbReference type="AlphaFoldDB" id="A0AAW1Y0D3"/>
<dbReference type="PANTHER" id="PTHR11926:SF1540">
    <property type="entry name" value="GLYCOSYLTRANSFERASE"/>
    <property type="match status" value="1"/>
</dbReference>
<keyword evidence="3 4" id="KW-0808">Transferase</keyword>
<comment type="similarity">
    <text evidence="1 4">Belongs to the UDP-glycosyltransferase family.</text>
</comment>
<evidence type="ECO:0000256" key="2">
    <source>
        <dbReference type="ARBA" id="ARBA00022676"/>
    </source>
</evidence>
<evidence type="ECO:0000256" key="1">
    <source>
        <dbReference type="ARBA" id="ARBA00009995"/>
    </source>
</evidence>
<accession>A0AAW1Y0D3</accession>
<dbReference type="GO" id="GO:0032787">
    <property type="term" value="P:monocarboxylic acid metabolic process"/>
    <property type="evidence" value="ECO:0007669"/>
    <property type="project" value="UniProtKB-ARBA"/>
</dbReference>
<dbReference type="Proteomes" id="UP001457282">
    <property type="component" value="Unassembled WGS sequence"/>
</dbReference>
<dbReference type="FunFam" id="3.40.50.2000:FF:000057">
    <property type="entry name" value="Glycosyltransferase"/>
    <property type="match status" value="1"/>
</dbReference>
<dbReference type="GO" id="GO:0080043">
    <property type="term" value="F:quercetin 3-O-glucosyltransferase activity"/>
    <property type="evidence" value="ECO:0007669"/>
    <property type="project" value="TreeGrafter"/>
</dbReference>
<keyword evidence="7" id="KW-1185">Reference proteome</keyword>
<reference evidence="6 7" key="1">
    <citation type="journal article" date="2023" name="G3 (Bethesda)">
        <title>A chromosome-length genome assembly and annotation of blackberry (Rubus argutus, cv. 'Hillquist').</title>
        <authorList>
            <person name="Bruna T."/>
            <person name="Aryal R."/>
            <person name="Dudchenko O."/>
            <person name="Sargent D.J."/>
            <person name="Mead D."/>
            <person name="Buti M."/>
            <person name="Cavallini A."/>
            <person name="Hytonen T."/>
            <person name="Andres J."/>
            <person name="Pham M."/>
            <person name="Weisz D."/>
            <person name="Mascagni F."/>
            <person name="Usai G."/>
            <person name="Natali L."/>
            <person name="Bassil N."/>
            <person name="Fernandez G.E."/>
            <person name="Lomsadze A."/>
            <person name="Armour M."/>
            <person name="Olukolu B."/>
            <person name="Poorten T."/>
            <person name="Britton C."/>
            <person name="Davik J."/>
            <person name="Ashrafi H."/>
            <person name="Aiden E.L."/>
            <person name="Borodovsky M."/>
            <person name="Worthington M."/>
        </authorList>
    </citation>
    <scope>NUCLEOTIDE SEQUENCE [LARGE SCALE GENOMIC DNA]</scope>
    <source>
        <strain evidence="6">PI 553951</strain>
    </source>
</reference>
<evidence type="ECO:0000313" key="6">
    <source>
        <dbReference type="EMBL" id="KAK9941770.1"/>
    </source>
</evidence>
<dbReference type="Gene3D" id="3.40.50.2000">
    <property type="entry name" value="Glycogen Phosphorylase B"/>
    <property type="match status" value="2"/>
</dbReference>
<keyword evidence="2 4" id="KW-0328">Glycosyltransferase</keyword>
<dbReference type="PROSITE" id="PS00375">
    <property type="entry name" value="UDPGT"/>
    <property type="match status" value="1"/>
</dbReference>
<evidence type="ECO:0000256" key="3">
    <source>
        <dbReference type="ARBA" id="ARBA00022679"/>
    </source>
</evidence>
<sequence length="464" mass="52592">MEKEQRTYKAHCLVLPYPTQGHINPLFQFSKLLDHKQVKVTLVTTRFIYKTMHRRSSRIELDTISDGYDEGGKDEAESIQAYIDRFWLVGPQTLAELFEKLSSSGCPVDCIVYDSVLPWALDVAKKFGIMGASFFTQSCAADNIYYHVNKGLLKLPLNESEISLPGLPPLLPVDFPSFIYDFGSYPAYFDVVVGQFSNVDKADWVLCNTFYELEEQVVDWMIDFWPVKTIGPTIPSYYLDKRLEDDKDYGTNLFKPNNDACMKWLNEQPKGSVVYVSFGSGSQVDVEQMEEMAWGLRRGKIKFLWVVRESEAAKVPKGFIEETTEKGLVVSWCSQLEVLAHEAVGCFITHCGWNSTMEALSLGVPLVAMPQRSEQSTNAKYIRDVWKIGVKAEADEKGIVRQGEVEHCISEVMEGERGKEIQWNALKWRELARKAVDEGGSSDKNIDEFIAKVVQHIMAGALLH</sequence>
<evidence type="ECO:0000256" key="5">
    <source>
        <dbReference type="RuleBase" id="RU362057"/>
    </source>
</evidence>
<dbReference type="PANTHER" id="PTHR11926">
    <property type="entry name" value="GLUCOSYL/GLUCURONOSYL TRANSFERASES"/>
    <property type="match status" value="1"/>
</dbReference>
<evidence type="ECO:0000313" key="7">
    <source>
        <dbReference type="Proteomes" id="UP001457282"/>
    </source>
</evidence>
<dbReference type="CDD" id="cd03784">
    <property type="entry name" value="GT1_Gtf-like"/>
    <property type="match status" value="1"/>
</dbReference>
<gene>
    <name evidence="6" type="ORF">M0R45_007464</name>
</gene>
<dbReference type="FunFam" id="3.40.50.2000:FF:000019">
    <property type="entry name" value="Glycosyltransferase"/>
    <property type="match status" value="1"/>
</dbReference>
<organism evidence="6 7">
    <name type="scientific">Rubus argutus</name>
    <name type="common">Southern blackberry</name>
    <dbReference type="NCBI Taxonomy" id="59490"/>
    <lineage>
        <taxon>Eukaryota</taxon>
        <taxon>Viridiplantae</taxon>
        <taxon>Streptophyta</taxon>
        <taxon>Embryophyta</taxon>
        <taxon>Tracheophyta</taxon>
        <taxon>Spermatophyta</taxon>
        <taxon>Magnoliopsida</taxon>
        <taxon>eudicotyledons</taxon>
        <taxon>Gunneridae</taxon>
        <taxon>Pentapetalae</taxon>
        <taxon>rosids</taxon>
        <taxon>fabids</taxon>
        <taxon>Rosales</taxon>
        <taxon>Rosaceae</taxon>
        <taxon>Rosoideae</taxon>
        <taxon>Rosoideae incertae sedis</taxon>
        <taxon>Rubus</taxon>
    </lineage>
</organism>
<comment type="caution">
    <text evidence="6">The sequence shown here is derived from an EMBL/GenBank/DDBJ whole genome shotgun (WGS) entry which is preliminary data.</text>
</comment>
<protein>
    <recommendedName>
        <fullName evidence="5">Glycosyltransferase</fullName>
        <ecNumber evidence="5">2.4.1.-</ecNumber>
    </recommendedName>
</protein>
<evidence type="ECO:0000256" key="4">
    <source>
        <dbReference type="RuleBase" id="RU003718"/>
    </source>
</evidence>
<name>A0AAW1Y0D3_RUBAR</name>
<dbReference type="SUPFAM" id="SSF53756">
    <property type="entry name" value="UDP-Glycosyltransferase/glycogen phosphorylase"/>
    <property type="match status" value="1"/>
</dbReference>